<evidence type="ECO:0000256" key="1">
    <source>
        <dbReference type="ARBA" id="ARBA00001966"/>
    </source>
</evidence>
<dbReference type="InterPro" id="IPR023867">
    <property type="entry name" value="Sulphatase_maturase_rSAM"/>
</dbReference>
<keyword evidence="5" id="KW-1185">Reference proteome</keyword>
<dbReference type="SFLD" id="SFLDG01067">
    <property type="entry name" value="SPASM/twitch_domain_containing"/>
    <property type="match status" value="1"/>
</dbReference>
<evidence type="ECO:0000256" key="2">
    <source>
        <dbReference type="ARBA" id="ARBA00022485"/>
    </source>
</evidence>
<dbReference type="InterPro" id="IPR047207">
    <property type="entry name" value="SPASM_anSME"/>
</dbReference>
<dbReference type="PANTHER" id="PTHR43273">
    <property type="entry name" value="ANAEROBIC SULFATASE-MATURATING ENZYME HOMOLOG ASLB-RELATED"/>
    <property type="match status" value="1"/>
</dbReference>
<name>A0ABS6LB10_9GAMM</name>
<keyword evidence="2" id="KW-0479">Metal-binding</keyword>
<dbReference type="Pfam" id="PF04055">
    <property type="entry name" value="Radical_SAM"/>
    <property type="match status" value="1"/>
</dbReference>
<dbReference type="InterPro" id="IPR007197">
    <property type="entry name" value="rSAM"/>
</dbReference>
<dbReference type="InterPro" id="IPR023885">
    <property type="entry name" value="4Fe4S-binding_SPASM_dom"/>
</dbReference>
<dbReference type="RefSeq" id="WP_217147937.1">
    <property type="nucleotide sequence ID" value="NZ_JAFMOY010000105.1"/>
</dbReference>
<dbReference type="NCBIfam" id="TIGR03942">
    <property type="entry name" value="sulfatase_rSAM"/>
    <property type="match status" value="1"/>
</dbReference>
<dbReference type="PROSITE" id="PS51918">
    <property type="entry name" value="RADICAL_SAM"/>
    <property type="match status" value="1"/>
</dbReference>
<comment type="cofactor">
    <cofactor evidence="1">
        <name>[4Fe-4S] cluster</name>
        <dbReference type="ChEBI" id="CHEBI:49883"/>
    </cofactor>
</comment>
<feature type="domain" description="Radical SAM core" evidence="3">
    <location>
        <begin position="1"/>
        <end position="243"/>
    </location>
</feature>
<dbReference type="Pfam" id="PF13186">
    <property type="entry name" value="SPASM"/>
    <property type="match status" value="1"/>
</dbReference>
<evidence type="ECO:0000313" key="4">
    <source>
        <dbReference type="EMBL" id="MBU9843957.1"/>
    </source>
</evidence>
<keyword evidence="2" id="KW-0411">Iron-sulfur</keyword>
<proteinExistence type="predicted"/>
<dbReference type="EMBL" id="JAFMOY010000105">
    <property type="protein sequence ID" value="MBU9843957.1"/>
    <property type="molecule type" value="Genomic_DNA"/>
</dbReference>
<dbReference type="SFLD" id="SFLDG01384">
    <property type="entry name" value="thioether_bond_formation_requi"/>
    <property type="match status" value="1"/>
</dbReference>
<dbReference type="NCBIfam" id="TIGR04085">
    <property type="entry name" value="rSAM_more_4Fe4S"/>
    <property type="match status" value="1"/>
</dbReference>
<evidence type="ECO:0000313" key="5">
    <source>
        <dbReference type="Proteomes" id="UP000739284"/>
    </source>
</evidence>
<dbReference type="CDD" id="cd21120">
    <property type="entry name" value="SPASM_anSME"/>
    <property type="match status" value="1"/>
</dbReference>
<comment type="caution">
    <text evidence="4">The sequence shown here is derived from an EMBL/GenBank/DDBJ whole genome shotgun (WGS) entry which is preliminary data.</text>
</comment>
<accession>A0ABS6LB10</accession>
<keyword evidence="2" id="KW-0004">4Fe-4S</keyword>
<keyword evidence="2" id="KW-0408">Iron</keyword>
<dbReference type="InterPro" id="IPR034491">
    <property type="entry name" value="Anaerob_Ser_sulfatase-maturase"/>
</dbReference>
<dbReference type="SFLD" id="SFLDG01072">
    <property type="entry name" value="dehydrogenase_like"/>
    <property type="match status" value="1"/>
</dbReference>
<reference evidence="4 5" key="1">
    <citation type="submission" date="2021-03" db="EMBL/GenBank/DDBJ databases">
        <title>Five novel Rahnella species.</title>
        <authorList>
            <person name="Brady C."/>
            <person name="Asselin J."/>
            <person name="Beer S."/>
            <person name="Bruberg M.B."/>
            <person name="Crampton B."/>
            <person name="Venter S."/>
            <person name="Arnold D."/>
            <person name="Denman S."/>
        </authorList>
    </citation>
    <scope>NUCLEOTIDE SEQUENCE [LARGE SCALE GENOMIC DNA]</scope>
    <source>
        <strain evidence="4 5">FRB 231</strain>
    </source>
</reference>
<sequence length="400" mass="45612">MKKPFHIIAKPTGSQCNLSCEYCFYLGKEQSILNIVKKSNRHMNDETLRSFVKQYIAASPLQEVEFIWQGGEPTLAGIPFFRRVLFWQNTYAGTKKIRNSIQTNGVLINDEWGKFLAKNHFLVGISIDGPKEIHDFYRYSNSGRTSFDRVMQAVAVLKKYQIAFNVLTTVNSVNCHSPLSVYHFITQELGASYVQFIPIVEQYAPPTAPENTLYPPAKKLADWSVTGEAWGQFIITIFDYWVTHDVGRKFVQLFDNVFGIWLGEKPSLCVMSGSCGQGLVIEQNGDIFSCDHYVYPSHKLGNINTDDLDRMVYGKQQRRFGLSKLNVSRACYYCEWLRFCNGGCPKHRISRDENVGNNHLCQGYQAMFAHMAPYMEHMSKLLAQNRAPADIMNIAASLQQ</sequence>
<protein>
    <submittedName>
        <fullName evidence="4">Anaerobic sulfatase maturase</fullName>
    </submittedName>
</protein>
<dbReference type="Proteomes" id="UP000739284">
    <property type="component" value="Unassembled WGS sequence"/>
</dbReference>
<dbReference type="SFLD" id="SFLDS00029">
    <property type="entry name" value="Radical_SAM"/>
    <property type="match status" value="1"/>
</dbReference>
<evidence type="ECO:0000259" key="3">
    <source>
        <dbReference type="PROSITE" id="PS51918"/>
    </source>
</evidence>
<dbReference type="SFLD" id="SFLDG01386">
    <property type="entry name" value="main_SPASM_domain-containing"/>
    <property type="match status" value="1"/>
</dbReference>
<dbReference type="CDD" id="cd01335">
    <property type="entry name" value="Radical_SAM"/>
    <property type="match status" value="1"/>
</dbReference>
<organism evidence="4 5">
    <name type="scientific">Rahnella ecdela</name>
    <dbReference type="NCBI Taxonomy" id="2816250"/>
    <lineage>
        <taxon>Bacteria</taxon>
        <taxon>Pseudomonadati</taxon>
        <taxon>Pseudomonadota</taxon>
        <taxon>Gammaproteobacteria</taxon>
        <taxon>Enterobacterales</taxon>
        <taxon>Yersiniaceae</taxon>
        <taxon>Rahnella</taxon>
    </lineage>
</organism>
<gene>
    <name evidence="4" type="ORF">J1784_02855</name>
</gene>
<dbReference type="PANTHER" id="PTHR43273:SF3">
    <property type="entry name" value="ANAEROBIC SULFATASE-MATURATING ENZYME HOMOLOG ASLB-RELATED"/>
    <property type="match status" value="1"/>
</dbReference>
<dbReference type="SFLD" id="SFLDF00285">
    <property type="entry name" value="anaerobic_Ser-type_sulfatase-m"/>
    <property type="match status" value="1"/>
</dbReference>